<dbReference type="EMBL" id="CP036432">
    <property type="protein sequence ID" value="QDV86115.1"/>
    <property type="molecule type" value="Genomic_DNA"/>
</dbReference>
<evidence type="ECO:0000313" key="1">
    <source>
        <dbReference type="EMBL" id="QDV86115.1"/>
    </source>
</evidence>
<organism evidence="1 2">
    <name type="scientific">Stieleria magnilauensis</name>
    <dbReference type="NCBI Taxonomy" id="2527963"/>
    <lineage>
        <taxon>Bacteria</taxon>
        <taxon>Pseudomonadati</taxon>
        <taxon>Planctomycetota</taxon>
        <taxon>Planctomycetia</taxon>
        <taxon>Pirellulales</taxon>
        <taxon>Pirellulaceae</taxon>
        <taxon>Stieleria</taxon>
    </lineage>
</organism>
<dbReference type="RefSeq" id="WP_145216812.1">
    <property type="nucleotide sequence ID" value="NZ_CP036432.1"/>
</dbReference>
<reference evidence="1 2" key="1">
    <citation type="submission" date="2019-02" db="EMBL/GenBank/DDBJ databases">
        <title>Deep-cultivation of Planctomycetes and their phenomic and genomic characterization uncovers novel biology.</title>
        <authorList>
            <person name="Wiegand S."/>
            <person name="Jogler M."/>
            <person name="Boedeker C."/>
            <person name="Pinto D."/>
            <person name="Vollmers J."/>
            <person name="Rivas-Marin E."/>
            <person name="Kohn T."/>
            <person name="Peeters S.H."/>
            <person name="Heuer A."/>
            <person name="Rast P."/>
            <person name="Oberbeckmann S."/>
            <person name="Bunk B."/>
            <person name="Jeske O."/>
            <person name="Meyerdierks A."/>
            <person name="Storesund J.E."/>
            <person name="Kallscheuer N."/>
            <person name="Luecker S."/>
            <person name="Lage O.M."/>
            <person name="Pohl T."/>
            <person name="Merkel B.J."/>
            <person name="Hornburger P."/>
            <person name="Mueller R.-W."/>
            <person name="Bruemmer F."/>
            <person name="Labrenz M."/>
            <person name="Spormann A.M."/>
            <person name="Op den Camp H."/>
            <person name="Overmann J."/>
            <person name="Amann R."/>
            <person name="Jetten M.S.M."/>
            <person name="Mascher T."/>
            <person name="Medema M.H."/>
            <person name="Devos D.P."/>
            <person name="Kaster A.-K."/>
            <person name="Ovreas L."/>
            <person name="Rohde M."/>
            <person name="Galperin M.Y."/>
            <person name="Jogler C."/>
        </authorList>
    </citation>
    <scope>NUCLEOTIDE SEQUENCE [LARGE SCALE GENOMIC DNA]</scope>
    <source>
        <strain evidence="1 2">TBK1r</strain>
    </source>
</reference>
<keyword evidence="2" id="KW-1185">Reference proteome</keyword>
<proteinExistence type="predicted"/>
<dbReference type="Proteomes" id="UP000318081">
    <property type="component" value="Chromosome"/>
</dbReference>
<name>A0ABX5XVQ6_9BACT</name>
<accession>A0ABX5XVQ6</accession>
<sequence length="169" mass="17224">MSSIDSKSDKTRYPAAAPVSASASAPAAGLTGVHSGRVVAIAPDGDILVQVEGAGDQLTACDFLQASSSDCPVFAVGDEVLVHVGPPGGRGCVLGAKKRYNPASSDPPVASDTELPEHVVVQAGKSLSLRCGETTIKITKEGKILIKGVDILARAKRTHRIKGGTVAIN</sequence>
<protein>
    <recommendedName>
        <fullName evidence="3">Rhs element Vgr protein</fullName>
    </recommendedName>
</protein>
<evidence type="ECO:0008006" key="3">
    <source>
        <dbReference type="Google" id="ProtNLM"/>
    </source>
</evidence>
<evidence type="ECO:0000313" key="2">
    <source>
        <dbReference type="Proteomes" id="UP000318081"/>
    </source>
</evidence>
<gene>
    <name evidence="1" type="ORF">TBK1r_51330</name>
</gene>